<protein>
    <submittedName>
        <fullName evidence="1">Uncharacterized protein</fullName>
    </submittedName>
</protein>
<evidence type="ECO:0000313" key="2">
    <source>
        <dbReference type="Proteomes" id="UP000525078"/>
    </source>
</evidence>
<comment type="caution">
    <text evidence="1">The sequence shown here is derived from an EMBL/GenBank/DDBJ whole genome shotgun (WGS) entry which is preliminary data.</text>
</comment>
<dbReference type="EMBL" id="JAATIP010000089">
    <property type="protein sequence ID" value="KAF4375670.1"/>
    <property type="molecule type" value="Genomic_DNA"/>
</dbReference>
<accession>A0A7J6G0U1</accession>
<reference evidence="1 2" key="1">
    <citation type="journal article" date="2020" name="bioRxiv">
        <title>Sequence and annotation of 42 cannabis genomes reveals extensive copy number variation in cannabinoid synthesis and pathogen resistance genes.</title>
        <authorList>
            <person name="Mckernan K.J."/>
            <person name="Helbert Y."/>
            <person name="Kane L.T."/>
            <person name="Ebling H."/>
            <person name="Zhang L."/>
            <person name="Liu B."/>
            <person name="Eaton Z."/>
            <person name="Mclaughlin S."/>
            <person name="Kingan S."/>
            <person name="Baybayan P."/>
            <person name="Concepcion G."/>
            <person name="Jordan M."/>
            <person name="Riva A."/>
            <person name="Barbazuk W."/>
            <person name="Harkins T."/>
        </authorList>
    </citation>
    <scope>NUCLEOTIDE SEQUENCE [LARGE SCALE GENOMIC DNA]</scope>
    <source>
        <strain evidence="2">cv. Jamaican Lion 4</strain>
        <tissue evidence="1">Leaf</tissue>
    </source>
</reference>
<proteinExistence type="predicted"/>
<evidence type="ECO:0000313" key="1">
    <source>
        <dbReference type="EMBL" id="KAF4375670.1"/>
    </source>
</evidence>
<dbReference type="AlphaFoldDB" id="A0A7J6G0U1"/>
<sequence length="68" mass="7622">MKWVQGLSSQNRNGTQPTDQETVVISALMRGDSHVITNIYHNLSLGQNVSKQELHYTVKINSTLTNSH</sequence>
<organism evidence="1 2">
    <name type="scientific">Cannabis sativa</name>
    <name type="common">Hemp</name>
    <name type="synonym">Marijuana</name>
    <dbReference type="NCBI Taxonomy" id="3483"/>
    <lineage>
        <taxon>Eukaryota</taxon>
        <taxon>Viridiplantae</taxon>
        <taxon>Streptophyta</taxon>
        <taxon>Embryophyta</taxon>
        <taxon>Tracheophyta</taxon>
        <taxon>Spermatophyta</taxon>
        <taxon>Magnoliopsida</taxon>
        <taxon>eudicotyledons</taxon>
        <taxon>Gunneridae</taxon>
        <taxon>Pentapetalae</taxon>
        <taxon>rosids</taxon>
        <taxon>fabids</taxon>
        <taxon>Rosales</taxon>
        <taxon>Cannabaceae</taxon>
        <taxon>Cannabis</taxon>
    </lineage>
</organism>
<dbReference type="Proteomes" id="UP000525078">
    <property type="component" value="Unassembled WGS sequence"/>
</dbReference>
<name>A0A7J6G0U1_CANSA</name>
<gene>
    <name evidence="1" type="ORF">F8388_014392</name>
</gene>